<dbReference type="EMBL" id="AHJE01000010">
    <property type="protein sequence ID" value="EHP44359.1"/>
    <property type="molecule type" value="Genomic_DNA"/>
</dbReference>
<gene>
    <name evidence="1" type="ORF">OR16_03822</name>
</gene>
<accession>H1RZL7</accession>
<name>H1RZL7_9BURK</name>
<evidence type="ECO:0000313" key="1">
    <source>
        <dbReference type="EMBL" id="EHP44359.1"/>
    </source>
</evidence>
<proteinExistence type="predicted"/>
<reference evidence="1 2" key="1">
    <citation type="journal article" date="2012" name="J. Bacteriol.">
        <title>De Novo Genome Project of Cupriavidus basilensis OR16.</title>
        <authorList>
            <person name="Cserhati M."/>
            <person name="Kriszt B."/>
            <person name="Szoboszlay S."/>
            <person name="Toth A."/>
            <person name="Szabo I."/>
            <person name="Tancsics A."/>
            <person name="Nagy I."/>
            <person name="Horvath B."/>
            <person name="Nagy I."/>
            <person name="Kukolya J."/>
        </authorList>
    </citation>
    <scope>NUCLEOTIDE SEQUENCE [LARGE SCALE GENOMIC DNA]</scope>
    <source>
        <strain evidence="1 2">OR16</strain>
    </source>
</reference>
<comment type="caution">
    <text evidence="1">The sequence shown here is derived from an EMBL/GenBank/DDBJ whole genome shotgun (WGS) entry which is preliminary data.</text>
</comment>
<dbReference type="PATRIC" id="fig|1127483.3.peg.776"/>
<dbReference type="AlphaFoldDB" id="H1RZL7"/>
<evidence type="ECO:0000313" key="2">
    <source>
        <dbReference type="Proteomes" id="UP000005808"/>
    </source>
</evidence>
<sequence>MHRVVRAINRQIAEDFEPYWAFGGRLRVEGPAGPKADLQQLKEMRGDAIIYVLDSAASDDALGFHDLNPSGVPYGFVFLDLCKMLGDDWSTTLSHEALELIGDPQCNLLVQGPNPEASDRIVYHFFEMCDAVQCQNYEIDGVSVSNFVLPHYFTEGEEVGARNDFCGTALRSFCVNPGGYIGYFDPVKGENSQFFAKDAYAQRRFDLKMEARRGRTFLRNEQLSAAAKNRSARCRADAGEPFVRSHAWRLESVRYEHRWYRSAAPGHQF</sequence>
<protein>
    <submittedName>
        <fullName evidence="1">Uncharacterized protein</fullName>
    </submittedName>
</protein>
<dbReference type="Proteomes" id="UP000005808">
    <property type="component" value="Unassembled WGS sequence"/>
</dbReference>
<organism evidence="1 2">
    <name type="scientific">Cupriavidus basilensis OR16</name>
    <dbReference type="NCBI Taxonomy" id="1127483"/>
    <lineage>
        <taxon>Bacteria</taxon>
        <taxon>Pseudomonadati</taxon>
        <taxon>Pseudomonadota</taxon>
        <taxon>Betaproteobacteria</taxon>
        <taxon>Burkholderiales</taxon>
        <taxon>Burkholderiaceae</taxon>
        <taxon>Cupriavidus</taxon>
    </lineage>
</organism>